<evidence type="ECO:0000313" key="3">
    <source>
        <dbReference type="EMBL" id="MET6998192.1"/>
    </source>
</evidence>
<dbReference type="PROSITE" id="PS50213">
    <property type="entry name" value="FAS1"/>
    <property type="match status" value="1"/>
</dbReference>
<feature type="domain" description="FAS1" evidence="2">
    <location>
        <begin position="42"/>
        <end position="219"/>
    </location>
</feature>
<reference evidence="3 4" key="1">
    <citation type="submission" date="2024-06" db="EMBL/GenBank/DDBJ databases">
        <title>Chitinophaga defluvii sp. nov., isolated from municipal sewage.</title>
        <authorList>
            <person name="Zhang L."/>
        </authorList>
    </citation>
    <scope>NUCLEOTIDE SEQUENCE [LARGE SCALE GENOMIC DNA]</scope>
    <source>
        <strain evidence="3 4">H8</strain>
    </source>
</reference>
<protein>
    <submittedName>
        <fullName evidence="3">Fasciclin domain-containing protein</fullName>
    </submittedName>
</protein>
<feature type="chain" id="PRO_5045493409" evidence="1">
    <location>
        <begin position="24"/>
        <end position="224"/>
    </location>
</feature>
<gene>
    <name evidence="3" type="ORF">ABR189_12470</name>
</gene>
<dbReference type="Pfam" id="PF02469">
    <property type="entry name" value="Fasciclin"/>
    <property type="match status" value="1"/>
</dbReference>
<name>A0ABV2T580_9BACT</name>
<comment type="caution">
    <text evidence="3">The sequence shown here is derived from an EMBL/GenBank/DDBJ whole genome shotgun (WGS) entry which is preliminary data.</text>
</comment>
<dbReference type="InterPro" id="IPR036378">
    <property type="entry name" value="FAS1_dom_sf"/>
</dbReference>
<accession>A0ABV2T580</accession>
<dbReference type="RefSeq" id="WP_354660828.1">
    <property type="nucleotide sequence ID" value="NZ_JBEXAC010000001.1"/>
</dbReference>
<evidence type="ECO:0000259" key="2">
    <source>
        <dbReference type="PROSITE" id="PS50213"/>
    </source>
</evidence>
<dbReference type="InterPro" id="IPR000782">
    <property type="entry name" value="FAS1_domain"/>
</dbReference>
<feature type="signal peptide" evidence="1">
    <location>
        <begin position="1"/>
        <end position="23"/>
    </location>
</feature>
<dbReference type="Proteomes" id="UP001549749">
    <property type="component" value="Unassembled WGS sequence"/>
</dbReference>
<proteinExistence type="predicted"/>
<sequence>MNYTYLNTAKYTCLLLLVLALVASCKKDNYLTGGSKINPKVEMTTYDYLKSKPLFDTLVQLIDHAGMKDEINGKVTFFAPTDYSIRSLLLKRTTEVQLRYNDENIKYTIDSFPVNELKDSLRAYMFKEVISRENLSLSNQLYKNMVGEEFAIKLVESIDYDDIISQRPRFLHIIKIIDGLDPDPRPQDYPKEMWDKDEEVQTSGIITQTGLLHVINNQHAFYWR</sequence>
<evidence type="ECO:0000313" key="4">
    <source>
        <dbReference type="Proteomes" id="UP001549749"/>
    </source>
</evidence>
<dbReference type="Gene3D" id="2.30.180.10">
    <property type="entry name" value="FAS1 domain"/>
    <property type="match status" value="1"/>
</dbReference>
<organism evidence="3 4">
    <name type="scientific">Chitinophaga defluvii</name>
    <dbReference type="NCBI Taxonomy" id="3163343"/>
    <lineage>
        <taxon>Bacteria</taxon>
        <taxon>Pseudomonadati</taxon>
        <taxon>Bacteroidota</taxon>
        <taxon>Chitinophagia</taxon>
        <taxon>Chitinophagales</taxon>
        <taxon>Chitinophagaceae</taxon>
        <taxon>Chitinophaga</taxon>
    </lineage>
</organism>
<dbReference type="SUPFAM" id="SSF82153">
    <property type="entry name" value="FAS1 domain"/>
    <property type="match status" value="1"/>
</dbReference>
<dbReference type="EMBL" id="JBEXAC010000001">
    <property type="protein sequence ID" value="MET6998192.1"/>
    <property type="molecule type" value="Genomic_DNA"/>
</dbReference>
<keyword evidence="1" id="KW-0732">Signal</keyword>
<keyword evidence="4" id="KW-1185">Reference proteome</keyword>
<evidence type="ECO:0000256" key="1">
    <source>
        <dbReference type="SAM" id="SignalP"/>
    </source>
</evidence>